<keyword evidence="3" id="KW-1185">Reference proteome</keyword>
<evidence type="ECO:0000256" key="1">
    <source>
        <dbReference type="SAM" id="MobiDB-lite"/>
    </source>
</evidence>
<feature type="compositionally biased region" description="Low complexity" evidence="1">
    <location>
        <begin position="150"/>
        <end position="164"/>
    </location>
</feature>
<evidence type="ECO:0000313" key="2">
    <source>
        <dbReference type="EMBL" id="TFK36275.1"/>
    </source>
</evidence>
<feature type="compositionally biased region" description="Low complexity" evidence="1">
    <location>
        <begin position="253"/>
        <end position="268"/>
    </location>
</feature>
<feature type="compositionally biased region" description="Basic and acidic residues" evidence="1">
    <location>
        <begin position="277"/>
        <end position="288"/>
    </location>
</feature>
<feature type="compositionally biased region" description="Low complexity" evidence="1">
    <location>
        <begin position="438"/>
        <end position="448"/>
    </location>
</feature>
<proteinExistence type="predicted"/>
<name>A0A5C3LU07_9AGAR</name>
<feature type="compositionally biased region" description="Polar residues" evidence="1">
    <location>
        <begin position="454"/>
        <end position="464"/>
    </location>
</feature>
<feature type="compositionally biased region" description="Low complexity" evidence="1">
    <location>
        <begin position="175"/>
        <end position="201"/>
    </location>
</feature>
<feature type="region of interest" description="Disordered" evidence="1">
    <location>
        <begin position="109"/>
        <end position="486"/>
    </location>
</feature>
<protein>
    <submittedName>
        <fullName evidence="2">Uncharacterized protein</fullName>
    </submittedName>
</protein>
<feature type="compositionally biased region" description="Basic and acidic residues" evidence="1">
    <location>
        <begin position="234"/>
        <end position="247"/>
    </location>
</feature>
<gene>
    <name evidence="2" type="ORF">BDQ12DRAFT_255678</name>
</gene>
<feature type="compositionally biased region" description="Acidic residues" evidence="1">
    <location>
        <begin position="67"/>
        <end position="76"/>
    </location>
</feature>
<dbReference type="OrthoDB" id="3027394at2759"/>
<feature type="compositionally biased region" description="Polar residues" evidence="1">
    <location>
        <begin position="327"/>
        <end position="341"/>
    </location>
</feature>
<feature type="region of interest" description="Disordered" evidence="1">
    <location>
        <begin position="56"/>
        <end position="78"/>
    </location>
</feature>
<dbReference type="Proteomes" id="UP000308652">
    <property type="component" value="Unassembled WGS sequence"/>
</dbReference>
<feature type="compositionally biased region" description="Basic and acidic residues" evidence="1">
    <location>
        <begin position="351"/>
        <end position="382"/>
    </location>
</feature>
<feature type="compositionally biased region" description="Polar residues" evidence="1">
    <location>
        <begin position="208"/>
        <end position="218"/>
    </location>
</feature>
<dbReference type="EMBL" id="ML213615">
    <property type="protein sequence ID" value="TFK36275.1"/>
    <property type="molecule type" value="Genomic_DNA"/>
</dbReference>
<dbReference type="AlphaFoldDB" id="A0A5C3LU07"/>
<feature type="compositionally biased region" description="Polar residues" evidence="1">
    <location>
        <begin position="417"/>
        <end position="436"/>
    </location>
</feature>
<feature type="compositionally biased region" description="Polar residues" evidence="1">
    <location>
        <begin position="295"/>
        <end position="311"/>
    </location>
</feature>
<organism evidence="2 3">
    <name type="scientific">Crucibulum laeve</name>
    <dbReference type="NCBI Taxonomy" id="68775"/>
    <lineage>
        <taxon>Eukaryota</taxon>
        <taxon>Fungi</taxon>
        <taxon>Dikarya</taxon>
        <taxon>Basidiomycota</taxon>
        <taxon>Agaricomycotina</taxon>
        <taxon>Agaricomycetes</taxon>
        <taxon>Agaricomycetidae</taxon>
        <taxon>Agaricales</taxon>
        <taxon>Agaricineae</taxon>
        <taxon>Nidulariaceae</taxon>
        <taxon>Crucibulum</taxon>
    </lineage>
</organism>
<reference evidence="2 3" key="1">
    <citation type="journal article" date="2019" name="Nat. Ecol. Evol.">
        <title>Megaphylogeny resolves global patterns of mushroom evolution.</title>
        <authorList>
            <person name="Varga T."/>
            <person name="Krizsan K."/>
            <person name="Foldi C."/>
            <person name="Dima B."/>
            <person name="Sanchez-Garcia M."/>
            <person name="Sanchez-Ramirez S."/>
            <person name="Szollosi G.J."/>
            <person name="Szarkandi J.G."/>
            <person name="Papp V."/>
            <person name="Albert L."/>
            <person name="Andreopoulos W."/>
            <person name="Angelini C."/>
            <person name="Antonin V."/>
            <person name="Barry K.W."/>
            <person name="Bougher N.L."/>
            <person name="Buchanan P."/>
            <person name="Buyck B."/>
            <person name="Bense V."/>
            <person name="Catcheside P."/>
            <person name="Chovatia M."/>
            <person name="Cooper J."/>
            <person name="Damon W."/>
            <person name="Desjardin D."/>
            <person name="Finy P."/>
            <person name="Geml J."/>
            <person name="Haridas S."/>
            <person name="Hughes K."/>
            <person name="Justo A."/>
            <person name="Karasinski D."/>
            <person name="Kautmanova I."/>
            <person name="Kiss B."/>
            <person name="Kocsube S."/>
            <person name="Kotiranta H."/>
            <person name="LaButti K.M."/>
            <person name="Lechner B.E."/>
            <person name="Liimatainen K."/>
            <person name="Lipzen A."/>
            <person name="Lukacs Z."/>
            <person name="Mihaltcheva S."/>
            <person name="Morgado L.N."/>
            <person name="Niskanen T."/>
            <person name="Noordeloos M.E."/>
            <person name="Ohm R.A."/>
            <person name="Ortiz-Santana B."/>
            <person name="Ovrebo C."/>
            <person name="Racz N."/>
            <person name="Riley R."/>
            <person name="Savchenko A."/>
            <person name="Shiryaev A."/>
            <person name="Soop K."/>
            <person name="Spirin V."/>
            <person name="Szebenyi C."/>
            <person name="Tomsovsky M."/>
            <person name="Tulloss R.E."/>
            <person name="Uehling J."/>
            <person name="Grigoriev I.V."/>
            <person name="Vagvolgyi C."/>
            <person name="Papp T."/>
            <person name="Martin F.M."/>
            <person name="Miettinen O."/>
            <person name="Hibbett D.S."/>
            <person name="Nagy L.G."/>
        </authorList>
    </citation>
    <scope>NUCLEOTIDE SEQUENCE [LARGE SCALE GENOMIC DNA]</scope>
    <source>
        <strain evidence="2 3">CBS 166.37</strain>
    </source>
</reference>
<evidence type="ECO:0000313" key="3">
    <source>
        <dbReference type="Proteomes" id="UP000308652"/>
    </source>
</evidence>
<sequence>MKANPDKDFDELEYSLEEIPYPSPELDQTALKGAAAQEPDSYLVSPLPQFTGKLPSHLDSFDPMPEVVEEEEEEGYEQAYAPAPNCGAAGHPHSCKCASFSMFPDDIQYAEPRASPTRRPSFVARESPSFPATATDRPVLADSFEAVTDTTPSTPSGLSLTAPPNLSVEGRRSRSQSVTVSRTPSRSRPTSRGPTRPVSPSLKPAMIPSSQPRASSSRDPYAPVSAHLSIPQGREGEGLRTRLHDLLQDTGVSSSLPSMSSSRFTSSSPNHHPSAIAREKQALREDLTSRPASPRSGSSDYRLPQESTTDGYSHLLASHPPAHGVSTPMTTPSPNPRTHTGASSSASRAAAELERAQNERRKAEKEEKERRRAEKDMQRGKLDNVYTTPDVDARPRTSSTTSSIQAIQREQYIYGNPNISPNGISVSRHSPSTGGAYSSKPLSSGVSSLRREPSNVSATYQSRGYPTGTGKVSNIMPAAPTTGIYT</sequence>
<accession>A0A5C3LU07</accession>